<keyword evidence="1" id="KW-0479">Metal-binding</keyword>
<dbReference type="Proteomes" id="UP000829196">
    <property type="component" value="Unassembled WGS sequence"/>
</dbReference>
<reference evidence="8" key="1">
    <citation type="journal article" date="2022" name="Front. Genet.">
        <title>Chromosome-Scale Assembly of the Dendrobium nobile Genome Provides Insights Into the Molecular Mechanism of the Biosynthesis of the Medicinal Active Ingredient of Dendrobium.</title>
        <authorList>
            <person name="Xu Q."/>
            <person name="Niu S.-C."/>
            <person name="Li K.-L."/>
            <person name="Zheng P.-J."/>
            <person name="Zhang X.-J."/>
            <person name="Jia Y."/>
            <person name="Liu Y."/>
            <person name="Niu Y.-X."/>
            <person name="Yu L.-H."/>
            <person name="Chen D.-F."/>
            <person name="Zhang G.-Q."/>
        </authorList>
    </citation>
    <scope>NUCLEOTIDE SEQUENCE</scope>
    <source>
        <tissue evidence="8">Leaf</tissue>
    </source>
</reference>
<evidence type="ECO:0000256" key="2">
    <source>
        <dbReference type="ARBA" id="ARBA00022771"/>
    </source>
</evidence>
<evidence type="ECO:0000259" key="7">
    <source>
        <dbReference type="PROSITE" id="PS50966"/>
    </source>
</evidence>
<dbReference type="AlphaFoldDB" id="A0A8T3AR08"/>
<keyword evidence="3" id="KW-0862">Zinc</keyword>
<dbReference type="PROSITE" id="PS50966">
    <property type="entry name" value="ZF_SWIM"/>
    <property type="match status" value="1"/>
</dbReference>
<dbReference type="OrthoDB" id="782308at2759"/>
<evidence type="ECO:0000256" key="3">
    <source>
        <dbReference type="ARBA" id="ARBA00022833"/>
    </source>
</evidence>
<organism evidence="8 9">
    <name type="scientific">Dendrobium nobile</name>
    <name type="common">Orchid</name>
    <dbReference type="NCBI Taxonomy" id="94219"/>
    <lineage>
        <taxon>Eukaryota</taxon>
        <taxon>Viridiplantae</taxon>
        <taxon>Streptophyta</taxon>
        <taxon>Embryophyta</taxon>
        <taxon>Tracheophyta</taxon>
        <taxon>Spermatophyta</taxon>
        <taxon>Magnoliopsida</taxon>
        <taxon>Liliopsida</taxon>
        <taxon>Asparagales</taxon>
        <taxon>Orchidaceae</taxon>
        <taxon>Epidendroideae</taxon>
        <taxon>Malaxideae</taxon>
        <taxon>Dendrobiinae</taxon>
        <taxon>Dendrobium</taxon>
    </lineage>
</organism>
<dbReference type="GO" id="GO:0008270">
    <property type="term" value="F:zinc ion binding"/>
    <property type="evidence" value="ECO:0007669"/>
    <property type="project" value="UniProtKB-KW"/>
</dbReference>
<keyword evidence="6" id="KW-1133">Transmembrane helix</keyword>
<keyword evidence="6" id="KW-0472">Membrane</keyword>
<keyword evidence="9" id="KW-1185">Reference proteome</keyword>
<feature type="transmembrane region" description="Helical" evidence="6">
    <location>
        <begin position="12"/>
        <end position="30"/>
    </location>
</feature>
<accession>A0A8T3AR08</accession>
<protein>
    <recommendedName>
        <fullName evidence="7">SWIM-type domain-containing protein</fullName>
    </recommendedName>
</protein>
<dbReference type="InterPro" id="IPR007527">
    <property type="entry name" value="Znf_SWIM"/>
</dbReference>
<dbReference type="EMBL" id="JAGYWB010000016">
    <property type="protein sequence ID" value="KAI0496525.1"/>
    <property type="molecule type" value="Genomic_DNA"/>
</dbReference>
<dbReference type="Pfam" id="PF03101">
    <property type="entry name" value="FAR1"/>
    <property type="match status" value="1"/>
</dbReference>
<keyword evidence="2 4" id="KW-0863">Zinc-finger</keyword>
<evidence type="ECO:0000256" key="5">
    <source>
        <dbReference type="SAM" id="MobiDB-lite"/>
    </source>
</evidence>
<evidence type="ECO:0000313" key="9">
    <source>
        <dbReference type="Proteomes" id="UP000829196"/>
    </source>
</evidence>
<sequence length="751" mass="87117">MVSLRYLCLNFKFYIFVPSFSNSVLFGIYFKNTVCSVFLFVFFQTILLCTLSMFFSQGVYKSEKEAYVAYCQYAHTHGFSVRKEHLSYWPGTRKLKSKVFVCSKSGFKKDRETNYKVKFRKSTTRPGCPAMVRFSVSEEGILTAKCLVETHNHELAKPDDQHLLRSSRHITEENATVLKSMADAGIRTINAFSFLSDEVGGVENLGFTKRDAYNYIQKEKRAKIKNGDSNSLIELFKNRSAEDHLFAWDVQTDEEDRLLNFFWVDGLGRVDYDCFGDVIVFDTSYRLNKYNLACAPIIGVNNHWQNIILGMTFLSDETIDSFCWLFQTFLRIMDNKHPITIFTDQDQAMARAIEIVFPNTRHRLCQWHIQKKAPSKVWCFNSNNKVKSLFYSCFTKCDSTEEFDRLWNEMISEGELQNHQWLKDLYKIREKWSTAFNKDYFNLGILSTQRSESTNFVCHGISKATSSITDCFLGLEKLMNTWRRNERDEIFRCCQSEIQPYMRRSPILNQAAKFYSRKLYSFFEEEFLNGLGGLSIDHASPDASIFSVKNIDHSLDSRKWIVLFNLSEGTIQCSCAKFEMMGILCSHCMRVMSQLDVTNIPQKYLIPRWSSSARKELYSGLNIERMVTSVCTSKQVSRYMIFRNYVCRFAYQISTEAQGNEDAEQYLIDGMSALALSVHNIMEGKRNNGITEGIHKTIRDPAKRRPKGVSNARLKDHWEKRKSKKVKPTEQNLPTKFYFTAAESGSQSSFM</sequence>
<dbReference type="InterPro" id="IPR006564">
    <property type="entry name" value="Znf_PMZ"/>
</dbReference>
<dbReference type="InterPro" id="IPR018289">
    <property type="entry name" value="MULE_transposase_dom"/>
</dbReference>
<evidence type="ECO:0000256" key="1">
    <source>
        <dbReference type="ARBA" id="ARBA00022723"/>
    </source>
</evidence>
<comment type="caution">
    <text evidence="8">The sequence shown here is derived from an EMBL/GenBank/DDBJ whole genome shotgun (WGS) entry which is preliminary data.</text>
</comment>
<dbReference type="Pfam" id="PF04434">
    <property type="entry name" value="SWIM"/>
    <property type="match status" value="1"/>
</dbReference>
<evidence type="ECO:0000256" key="6">
    <source>
        <dbReference type="SAM" id="Phobius"/>
    </source>
</evidence>
<dbReference type="SMART" id="SM00575">
    <property type="entry name" value="ZnF_PMZ"/>
    <property type="match status" value="1"/>
</dbReference>
<name>A0A8T3AR08_DENNO</name>
<evidence type="ECO:0000256" key="4">
    <source>
        <dbReference type="PROSITE-ProRule" id="PRU00325"/>
    </source>
</evidence>
<evidence type="ECO:0000313" key="8">
    <source>
        <dbReference type="EMBL" id="KAI0496525.1"/>
    </source>
</evidence>
<feature type="domain" description="SWIM-type" evidence="7">
    <location>
        <begin position="560"/>
        <end position="596"/>
    </location>
</feature>
<feature type="transmembrane region" description="Helical" evidence="6">
    <location>
        <begin position="37"/>
        <end position="55"/>
    </location>
</feature>
<dbReference type="Pfam" id="PF10551">
    <property type="entry name" value="MULE"/>
    <property type="match status" value="1"/>
</dbReference>
<dbReference type="PANTHER" id="PTHR47718">
    <property type="entry name" value="OS01G0519700 PROTEIN"/>
    <property type="match status" value="1"/>
</dbReference>
<dbReference type="PANTHER" id="PTHR47718:SF17">
    <property type="entry name" value="PROTEIN FAR1-RELATED SEQUENCE 5-LIKE"/>
    <property type="match status" value="1"/>
</dbReference>
<keyword evidence="6" id="KW-0812">Transmembrane</keyword>
<gene>
    <name evidence="8" type="ORF">KFK09_022844</name>
</gene>
<dbReference type="InterPro" id="IPR004330">
    <property type="entry name" value="FAR1_DNA_bnd_dom"/>
</dbReference>
<feature type="region of interest" description="Disordered" evidence="5">
    <location>
        <begin position="702"/>
        <end position="729"/>
    </location>
</feature>
<proteinExistence type="predicted"/>